<gene>
    <name evidence="1" type="ORF">PV327_005293</name>
</gene>
<name>A0AA39G1U0_MICHY</name>
<reference evidence="1" key="2">
    <citation type="submission" date="2023-03" db="EMBL/GenBank/DDBJ databases">
        <authorList>
            <person name="Inwood S.N."/>
            <person name="Skelly J.G."/>
            <person name="Guhlin J."/>
            <person name="Harrop T.W.R."/>
            <person name="Goldson S.G."/>
            <person name="Dearden P.K."/>
        </authorList>
    </citation>
    <scope>NUCLEOTIDE SEQUENCE</scope>
    <source>
        <strain evidence="1">Lincoln</strain>
        <tissue evidence="1">Whole body</tissue>
    </source>
</reference>
<dbReference type="EMBL" id="JAQQBR010000003">
    <property type="protein sequence ID" value="KAK0179551.1"/>
    <property type="molecule type" value="Genomic_DNA"/>
</dbReference>
<evidence type="ECO:0000313" key="1">
    <source>
        <dbReference type="EMBL" id="KAK0179551.1"/>
    </source>
</evidence>
<dbReference type="AlphaFoldDB" id="A0AA39G1U0"/>
<protein>
    <submittedName>
        <fullName evidence="1">Uncharacterized protein</fullName>
    </submittedName>
</protein>
<keyword evidence="2" id="KW-1185">Reference proteome</keyword>
<organism evidence="1 2">
    <name type="scientific">Microctonus hyperodae</name>
    <name type="common">Parasitoid wasp</name>
    <dbReference type="NCBI Taxonomy" id="165561"/>
    <lineage>
        <taxon>Eukaryota</taxon>
        <taxon>Metazoa</taxon>
        <taxon>Ecdysozoa</taxon>
        <taxon>Arthropoda</taxon>
        <taxon>Hexapoda</taxon>
        <taxon>Insecta</taxon>
        <taxon>Pterygota</taxon>
        <taxon>Neoptera</taxon>
        <taxon>Endopterygota</taxon>
        <taxon>Hymenoptera</taxon>
        <taxon>Apocrita</taxon>
        <taxon>Ichneumonoidea</taxon>
        <taxon>Braconidae</taxon>
        <taxon>Euphorinae</taxon>
        <taxon>Microctonus</taxon>
    </lineage>
</organism>
<proteinExistence type="predicted"/>
<sequence length="199" mass="22418">MAENSQVEDTVIDVIDDMDEQEIKESVEPIPKKKSMFKSPKKNTNTVVRRGYRNATTSKAEEAYGILQDTIAKRNMRDESTIYGEHIASKHRKYSAQTKSVIEHHIGELLFYTDMGRYEGNVFSSGVDLHNCYSEQQPISNSLQMHNNALSTIPIPTPSPADSYISTTSSSGLSDNLFFREDNSQTSLKNYVTTFSPSF</sequence>
<comment type="caution">
    <text evidence="1">The sequence shown here is derived from an EMBL/GenBank/DDBJ whole genome shotgun (WGS) entry which is preliminary data.</text>
</comment>
<accession>A0AA39G1U0</accession>
<reference evidence="1" key="1">
    <citation type="journal article" date="2023" name="bioRxiv">
        <title>Scaffold-level genome assemblies of two parasitoid biocontrol wasps reveal the parthenogenesis mechanism and an associated novel virus.</title>
        <authorList>
            <person name="Inwood S."/>
            <person name="Skelly J."/>
            <person name="Guhlin J."/>
            <person name="Harrop T."/>
            <person name="Goldson S."/>
            <person name="Dearden P."/>
        </authorList>
    </citation>
    <scope>NUCLEOTIDE SEQUENCE</scope>
    <source>
        <strain evidence="1">Lincoln</strain>
        <tissue evidence="1">Whole body</tissue>
    </source>
</reference>
<dbReference type="Proteomes" id="UP001168972">
    <property type="component" value="Unassembled WGS sequence"/>
</dbReference>
<evidence type="ECO:0000313" key="2">
    <source>
        <dbReference type="Proteomes" id="UP001168972"/>
    </source>
</evidence>